<protein>
    <submittedName>
        <fullName evidence="3">Putative oxidoreductase OrdL</fullName>
    </submittedName>
</protein>
<dbReference type="Proteomes" id="UP000469558">
    <property type="component" value="Unassembled WGS sequence"/>
</dbReference>
<dbReference type="InterPro" id="IPR006076">
    <property type="entry name" value="FAD-dep_OxRdtase"/>
</dbReference>
<feature type="domain" description="FAD dependent oxidoreductase" evidence="2">
    <location>
        <begin position="56"/>
        <end position="423"/>
    </location>
</feature>
<reference evidence="3 4" key="1">
    <citation type="submission" date="2018-05" db="EMBL/GenBank/DDBJ databases">
        <title>Genome sequencing and assembly of the regulated plant pathogen Lachnellula willkommii and related sister species for the development of diagnostic species identification markers.</title>
        <authorList>
            <person name="Giroux E."/>
            <person name="Bilodeau G."/>
        </authorList>
    </citation>
    <scope>NUCLEOTIDE SEQUENCE [LARGE SCALE GENOMIC DNA]</scope>
    <source>
        <strain evidence="3 4">CBS 268.59</strain>
    </source>
</reference>
<evidence type="ECO:0000313" key="3">
    <source>
        <dbReference type="EMBL" id="TVY78553.1"/>
    </source>
</evidence>
<dbReference type="Gene3D" id="3.30.9.10">
    <property type="entry name" value="D-Amino Acid Oxidase, subunit A, domain 2"/>
    <property type="match status" value="1"/>
</dbReference>
<evidence type="ECO:0000259" key="2">
    <source>
        <dbReference type="Pfam" id="PF01266"/>
    </source>
</evidence>
<comment type="caution">
    <text evidence="3">The sequence shown here is derived from an EMBL/GenBank/DDBJ whole genome shotgun (WGS) entry which is preliminary data.</text>
</comment>
<organism evidence="3 4">
    <name type="scientific">Lachnellula suecica</name>
    <dbReference type="NCBI Taxonomy" id="602035"/>
    <lineage>
        <taxon>Eukaryota</taxon>
        <taxon>Fungi</taxon>
        <taxon>Dikarya</taxon>
        <taxon>Ascomycota</taxon>
        <taxon>Pezizomycotina</taxon>
        <taxon>Leotiomycetes</taxon>
        <taxon>Helotiales</taxon>
        <taxon>Lachnaceae</taxon>
        <taxon>Lachnellula</taxon>
    </lineage>
</organism>
<dbReference type="PANTHER" id="PTHR13847:SF279">
    <property type="entry name" value="FAD DEPENDENT OXIDOREDUCTASE DOMAIN-CONTAINING PROTEIN-RELATED"/>
    <property type="match status" value="1"/>
</dbReference>
<evidence type="ECO:0000313" key="4">
    <source>
        <dbReference type="Proteomes" id="UP000469558"/>
    </source>
</evidence>
<dbReference type="InterPro" id="IPR036188">
    <property type="entry name" value="FAD/NAD-bd_sf"/>
</dbReference>
<dbReference type="OrthoDB" id="429143at2759"/>
<dbReference type="PANTHER" id="PTHR13847">
    <property type="entry name" value="SARCOSINE DEHYDROGENASE-RELATED"/>
    <property type="match status" value="1"/>
</dbReference>
<dbReference type="EMBL" id="QGMK01000734">
    <property type="protein sequence ID" value="TVY78553.1"/>
    <property type="molecule type" value="Genomic_DNA"/>
</dbReference>
<sequence>MPSTDSHPKIKTHTMAPTFPPPFPPAGATTLPFWRTELHALDSHRSTPDLPQECEVLIIGAGFAGACTAYHMLDGNAAPPGIVILEAREACSGATGRNGGHLKPDVYFNVGKFAAKHGAQAAAEVARFEASQVFAVKNLVEKEKIDCDFVLTRAMDVILDPVLARETEENYWALKRAGVAALDDVQFTPGKDAEGVSGIKGALNVFTFTAGSIWPYKLVLHLLSLAVARGVNLQTHTPVTSISDSPSADGYYSVTTPRGVLRARKIVFATNAYTAAIAPQFTSKIIPVRGICCRIAPPTNSTPVLTNTVSIRYGAGLYDYLIPRADGSIVVGGAKQTFWEQDPKQWYGVVDDSSLIEPAKAYFDGLMQRHFRGWEGSGAETDKVWTGIMGYSSDFLPYVGAVPQKPGQFIAAGFSGHGMPLIMKTTKGIAEMVLKDVPFKKTGVPRLFEVTSERMASRKNEVLGTEGLAKL</sequence>
<dbReference type="AlphaFoldDB" id="A0A8T9C8X9"/>
<dbReference type="Pfam" id="PF01266">
    <property type="entry name" value="DAO"/>
    <property type="match status" value="1"/>
</dbReference>
<gene>
    <name evidence="3" type="primary">ordL_2</name>
    <name evidence="3" type="ORF">LSUE1_G007276</name>
</gene>
<dbReference type="SUPFAM" id="SSF51905">
    <property type="entry name" value="FAD/NAD(P)-binding domain"/>
    <property type="match status" value="1"/>
</dbReference>
<evidence type="ECO:0000256" key="1">
    <source>
        <dbReference type="SAM" id="MobiDB-lite"/>
    </source>
</evidence>
<keyword evidence="4" id="KW-1185">Reference proteome</keyword>
<proteinExistence type="predicted"/>
<dbReference type="GO" id="GO:0005737">
    <property type="term" value="C:cytoplasm"/>
    <property type="evidence" value="ECO:0007669"/>
    <property type="project" value="TreeGrafter"/>
</dbReference>
<feature type="region of interest" description="Disordered" evidence="1">
    <location>
        <begin position="1"/>
        <end position="26"/>
    </location>
</feature>
<accession>A0A8T9C8X9</accession>
<name>A0A8T9C8X9_9HELO</name>
<dbReference type="Gene3D" id="3.50.50.60">
    <property type="entry name" value="FAD/NAD(P)-binding domain"/>
    <property type="match status" value="1"/>
</dbReference>